<gene>
    <name evidence="4" type="ORF">UCRPA7_6080</name>
</gene>
<dbReference type="KEGG" id="tmn:UCRPA7_6080"/>
<dbReference type="Proteomes" id="UP000014074">
    <property type="component" value="Unassembled WGS sequence"/>
</dbReference>
<dbReference type="GeneID" id="19326701"/>
<keyword evidence="5" id="KW-1185">Reference proteome</keyword>
<organism evidence="4 5">
    <name type="scientific">Phaeoacremonium minimum (strain UCR-PA7)</name>
    <name type="common">Esca disease fungus</name>
    <name type="synonym">Togninia minima</name>
    <dbReference type="NCBI Taxonomy" id="1286976"/>
    <lineage>
        <taxon>Eukaryota</taxon>
        <taxon>Fungi</taxon>
        <taxon>Dikarya</taxon>
        <taxon>Ascomycota</taxon>
        <taxon>Pezizomycotina</taxon>
        <taxon>Sordariomycetes</taxon>
        <taxon>Sordariomycetidae</taxon>
        <taxon>Togniniales</taxon>
        <taxon>Togniniaceae</taxon>
        <taxon>Phaeoacremonium</taxon>
    </lineage>
</organism>
<dbReference type="PRINTS" id="PR00081">
    <property type="entry name" value="GDHRDH"/>
</dbReference>
<evidence type="ECO:0000256" key="3">
    <source>
        <dbReference type="ARBA" id="ARBA00023002"/>
    </source>
</evidence>
<proteinExistence type="inferred from homology"/>
<dbReference type="Gene3D" id="3.40.50.720">
    <property type="entry name" value="NAD(P)-binding Rossmann-like Domain"/>
    <property type="match status" value="1"/>
</dbReference>
<dbReference type="HOGENOM" id="CLU_010194_1_0_1"/>
<dbReference type="CDD" id="cd05233">
    <property type="entry name" value="SDR_c"/>
    <property type="match status" value="1"/>
</dbReference>
<sequence length="246" mass="25765">MSFANKVIAITGGGQGIGLATATLLASRGASVSIADANPTTLAQVERDFKDKGWPIHTATVDIRDPKKVNDWIDAAVQKFGKLDGAVNAAGTIGKYYGQQPVGEQDDDDWNLVMGVNVNGMMYSLRAELRNIKDGGSIVNISSNNGSAGGPGCAAYTTSKHAVLGLTKCAAHDYGSRQIRVNAVAPGGTYGPLMHSVVGDNPPPAPNVLKKYGTPEEVAFMITWLLGPESTHSTGELFRVDGGFFA</sequence>
<dbReference type="PANTHER" id="PTHR24321">
    <property type="entry name" value="DEHYDROGENASES, SHORT CHAIN"/>
    <property type="match status" value="1"/>
</dbReference>
<dbReference type="InterPro" id="IPR036291">
    <property type="entry name" value="NAD(P)-bd_dom_sf"/>
</dbReference>
<comment type="similarity">
    <text evidence="1">Belongs to the short-chain dehydrogenases/reductases (SDR) family.</text>
</comment>
<evidence type="ECO:0000313" key="4">
    <source>
        <dbReference type="EMBL" id="EON98390.1"/>
    </source>
</evidence>
<evidence type="ECO:0000256" key="1">
    <source>
        <dbReference type="ARBA" id="ARBA00006484"/>
    </source>
</evidence>
<dbReference type="FunFam" id="3.40.50.720:FF:000084">
    <property type="entry name" value="Short-chain dehydrogenase reductase"/>
    <property type="match status" value="1"/>
</dbReference>
<dbReference type="PROSITE" id="PS00061">
    <property type="entry name" value="ADH_SHORT"/>
    <property type="match status" value="1"/>
</dbReference>
<dbReference type="PRINTS" id="PR00080">
    <property type="entry name" value="SDRFAMILY"/>
</dbReference>
<dbReference type="PANTHER" id="PTHR24321:SF8">
    <property type="entry name" value="ESTRADIOL 17-BETA-DEHYDROGENASE 8-RELATED"/>
    <property type="match status" value="1"/>
</dbReference>
<accession>R8BGD8</accession>
<reference evidence="5" key="1">
    <citation type="journal article" date="2013" name="Genome Announc.">
        <title>Draft genome sequence of the ascomycete Phaeoacremonium aleophilum strain UCR-PA7, a causal agent of the esca disease complex in grapevines.</title>
        <authorList>
            <person name="Blanco-Ulate B."/>
            <person name="Rolshausen P."/>
            <person name="Cantu D."/>
        </authorList>
    </citation>
    <scope>NUCLEOTIDE SEQUENCE [LARGE SCALE GENOMIC DNA]</scope>
    <source>
        <strain evidence="5">UCR-PA7</strain>
    </source>
</reference>
<dbReference type="AlphaFoldDB" id="R8BGD8"/>
<dbReference type="OrthoDB" id="1669814at2759"/>
<dbReference type="SUPFAM" id="SSF51735">
    <property type="entry name" value="NAD(P)-binding Rossmann-fold domains"/>
    <property type="match status" value="1"/>
</dbReference>
<keyword evidence="3" id="KW-0560">Oxidoreductase</keyword>
<keyword evidence="2" id="KW-0521">NADP</keyword>
<dbReference type="Pfam" id="PF13561">
    <property type="entry name" value="adh_short_C2"/>
    <property type="match status" value="1"/>
</dbReference>
<protein>
    <submittedName>
        <fullName evidence="4">Putative 3-oxoacyl-protein</fullName>
    </submittedName>
</protein>
<dbReference type="InterPro" id="IPR002347">
    <property type="entry name" value="SDR_fam"/>
</dbReference>
<dbReference type="EMBL" id="KB933218">
    <property type="protein sequence ID" value="EON98390.1"/>
    <property type="molecule type" value="Genomic_DNA"/>
</dbReference>
<dbReference type="GO" id="GO:0016491">
    <property type="term" value="F:oxidoreductase activity"/>
    <property type="evidence" value="ECO:0007669"/>
    <property type="project" value="UniProtKB-KW"/>
</dbReference>
<dbReference type="RefSeq" id="XP_007916813.1">
    <property type="nucleotide sequence ID" value="XM_007918622.1"/>
</dbReference>
<name>R8BGD8_PHAM7</name>
<evidence type="ECO:0000256" key="2">
    <source>
        <dbReference type="ARBA" id="ARBA00022857"/>
    </source>
</evidence>
<dbReference type="InterPro" id="IPR020904">
    <property type="entry name" value="Sc_DH/Rdtase_CS"/>
</dbReference>
<dbReference type="eggNOG" id="KOG0725">
    <property type="taxonomic scope" value="Eukaryota"/>
</dbReference>
<evidence type="ECO:0000313" key="5">
    <source>
        <dbReference type="Proteomes" id="UP000014074"/>
    </source>
</evidence>